<evidence type="ECO:0000256" key="1">
    <source>
        <dbReference type="ARBA" id="ARBA00022729"/>
    </source>
</evidence>
<dbReference type="InterPro" id="IPR011055">
    <property type="entry name" value="Dup_hybrid_motif"/>
</dbReference>
<name>A0A1M5DEL2_9BACT</name>
<evidence type="ECO:0000313" key="3">
    <source>
        <dbReference type="EMBL" id="SHF65112.1"/>
    </source>
</evidence>
<dbReference type="GO" id="GO:0004222">
    <property type="term" value="F:metalloendopeptidase activity"/>
    <property type="evidence" value="ECO:0007669"/>
    <property type="project" value="TreeGrafter"/>
</dbReference>
<accession>A0A1M5DEL2</accession>
<dbReference type="Pfam" id="PF01551">
    <property type="entry name" value="Peptidase_M23"/>
    <property type="match status" value="1"/>
</dbReference>
<evidence type="ECO:0000313" key="4">
    <source>
        <dbReference type="Proteomes" id="UP000184048"/>
    </source>
</evidence>
<dbReference type="RefSeq" id="WP_072836330.1">
    <property type="nucleotide sequence ID" value="NZ_FQUU01000015.1"/>
</dbReference>
<dbReference type="OrthoDB" id="9801052at2"/>
<organism evidence="3 4">
    <name type="scientific">Flavisolibacter ginsengisoli DSM 18119</name>
    <dbReference type="NCBI Taxonomy" id="1121884"/>
    <lineage>
        <taxon>Bacteria</taxon>
        <taxon>Pseudomonadati</taxon>
        <taxon>Bacteroidota</taxon>
        <taxon>Chitinophagia</taxon>
        <taxon>Chitinophagales</taxon>
        <taxon>Chitinophagaceae</taxon>
        <taxon>Flavisolibacter</taxon>
    </lineage>
</organism>
<dbReference type="InterPro" id="IPR016047">
    <property type="entry name" value="M23ase_b-sheet_dom"/>
</dbReference>
<dbReference type="PANTHER" id="PTHR21666:SF289">
    <property type="entry name" value="L-ALA--D-GLU ENDOPEPTIDASE"/>
    <property type="match status" value="1"/>
</dbReference>
<evidence type="ECO:0000259" key="2">
    <source>
        <dbReference type="Pfam" id="PF01551"/>
    </source>
</evidence>
<dbReference type="CDD" id="cd12797">
    <property type="entry name" value="M23_peptidase"/>
    <property type="match status" value="1"/>
</dbReference>
<feature type="domain" description="M23ase beta-sheet core" evidence="2">
    <location>
        <begin position="110"/>
        <end position="207"/>
    </location>
</feature>
<dbReference type="InterPro" id="IPR050570">
    <property type="entry name" value="Cell_wall_metabolism_enzyme"/>
</dbReference>
<protein>
    <submittedName>
        <fullName evidence="3">Peptidase family M23</fullName>
    </submittedName>
</protein>
<dbReference type="SUPFAM" id="SSF51261">
    <property type="entry name" value="Duplicated hybrid motif"/>
    <property type="match status" value="1"/>
</dbReference>
<dbReference type="PANTHER" id="PTHR21666">
    <property type="entry name" value="PEPTIDASE-RELATED"/>
    <property type="match status" value="1"/>
</dbReference>
<keyword evidence="4" id="KW-1185">Reference proteome</keyword>
<dbReference type="EMBL" id="FQUU01000015">
    <property type="protein sequence ID" value="SHF65112.1"/>
    <property type="molecule type" value="Genomic_DNA"/>
</dbReference>
<gene>
    <name evidence="3" type="ORF">SAMN02745131_03182</name>
</gene>
<dbReference type="Proteomes" id="UP000184048">
    <property type="component" value="Unassembled WGS sequence"/>
</dbReference>
<reference evidence="3 4" key="1">
    <citation type="submission" date="2016-11" db="EMBL/GenBank/DDBJ databases">
        <authorList>
            <person name="Jaros S."/>
            <person name="Januszkiewicz K."/>
            <person name="Wedrychowicz H."/>
        </authorList>
    </citation>
    <scope>NUCLEOTIDE SEQUENCE [LARGE SCALE GENOMIC DNA]</scope>
    <source>
        <strain evidence="3 4">DSM 18119</strain>
    </source>
</reference>
<proteinExistence type="predicted"/>
<keyword evidence="1" id="KW-0732">Signal</keyword>
<dbReference type="AlphaFoldDB" id="A0A1M5DEL2"/>
<dbReference type="Gene3D" id="2.70.70.10">
    <property type="entry name" value="Glucose Permease (Domain IIA)"/>
    <property type="match status" value="1"/>
</dbReference>
<sequence>MNSMIWEERLKAYRTQFSPIVPYEKSDKLLLMDFTAENKELNEEMVKDTERFTKYINNLLSAAGARYGIGGYNECRTIYSRSDLFDKSRPVVNELQHQVVDTKEEPRCIHLGVDIWGKPYTKVIAPLDGIVHSFAFNNGFGDYGATIILTHNMEGNTFHTLYGHLSLNSIKNIQEGDRVKAGDVFAEFGIPFENGQWPPHLHFQVIIDMEGRKGDYPGVCAPSEKEKYLNNCPDPELLLNLNKQ</sequence>
<dbReference type="STRING" id="1121884.SAMN02745131_03182"/>